<evidence type="ECO:0000313" key="9">
    <source>
        <dbReference type="Proteomes" id="UP000266305"/>
    </source>
</evidence>
<protein>
    <recommendedName>
        <fullName evidence="3">Phospholipase D</fullName>
    </recommendedName>
    <alternativeName>
        <fullName evidence="5">Choline phosphatase</fullName>
    </alternativeName>
</protein>
<evidence type="ECO:0000256" key="1">
    <source>
        <dbReference type="ARBA" id="ARBA00003145"/>
    </source>
</evidence>
<dbReference type="CDD" id="cd09111">
    <property type="entry name" value="PLDc_ymdC_like_1"/>
    <property type="match status" value="1"/>
</dbReference>
<evidence type="ECO:0000256" key="6">
    <source>
        <dbReference type="SAM" id="Phobius"/>
    </source>
</evidence>
<keyword evidence="6" id="KW-0472">Membrane</keyword>
<dbReference type="EMBL" id="QWGP01000027">
    <property type="protein sequence ID" value="RHZ92038.1"/>
    <property type="molecule type" value="Genomic_DNA"/>
</dbReference>
<comment type="function">
    <text evidence="1">Could be a virulence factor.</text>
</comment>
<dbReference type="Pfam" id="PF13091">
    <property type="entry name" value="PLDc_2"/>
    <property type="match status" value="2"/>
</dbReference>
<evidence type="ECO:0000256" key="3">
    <source>
        <dbReference type="ARBA" id="ARBA00018392"/>
    </source>
</evidence>
<evidence type="ECO:0000259" key="7">
    <source>
        <dbReference type="PROSITE" id="PS50035"/>
    </source>
</evidence>
<sequence length="516" mass="57624">MIDDWLGVLAWVLAAVAAVAGLSAFTWRSWRRFARQARGAVTTALPRTGPETGLDALFAPLEADHPGRSGLLALLDNPDAYAARALSARMAGRSLDLMYYIWRTDLTGWLLIEELLAAADRGVRVRLLLDDVNVQGFDRAFLALNQHPNVEVRLFNPIRNRGHVLRRTLEMLLGLSRFNRRMHNKAWIADGRLAIVGGRNIGDTYYDAEESGLAMSRDADVMLAGPVVAEVEGLFDSYWNLGLALPILTLWPEFKVNVRSFQRRMMRHNRAPEAVSFLRRTMAGRDGPTLLTARLRWTDKVTLLADPPDKAMGQRSGPWMGEAITALLRAAEREVRLITPYFVPGNDGCDLLTGLAQRGVRLSIMTNALSVTDMVLVHGAYRHYRLPLLKAGAELYEFGPPPRPCGRRDLLHTKVFLIDGRQAVVGSLNFDLRSAFMNTELGVLFEEPDLFAELEAMFDRQSAPDEAHRLSLEEGQLRWSVTEEGRAALARFEPDSPPALRAVSWVVGHLPIQSYL</sequence>
<dbReference type="GO" id="GO:0032049">
    <property type="term" value="P:cardiolipin biosynthetic process"/>
    <property type="evidence" value="ECO:0007669"/>
    <property type="project" value="UniProtKB-ARBA"/>
</dbReference>
<feature type="domain" description="PLD phosphodiesterase" evidence="7">
    <location>
        <begin position="178"/>
        <end position="205"/>
    </location>
</feature>
<dbReference type="PANTHER" id="PTHR21248:SF12">
    <property type="entry name" value="CARDIOLIPIN SYNTHASE C"/>
    <property type="match status" value="1"/>
</dbReference>
<dbReference type="PANTHER" id="PTHR21248">
    <property type="entry name" value="CARDIOLIPIN SYNTHASE"/>
    <property type="match status" value="1"/>
</dbReference>
<evidence type="ECO:0000256" key="4">
    <source>
        <dbReference type="ARBA" id="ARBA00022525"/>
    </source>
</evidence>
<dbReference type="CDD" id="cd09113">
    <property type="entry name" value="PLDc_ymdC_like_2"/>
    <property type="match status" value="1"/>
</dbReference>
<reference evidence="8 9" key="1">
    <citation type="submission" date="2018-08" db="EMBL/GenBank/DDBJ databases">
        <title>Draft genome sequence of Rhodobacter sphaeroides FY.</title>
        <authorList>
            <person name="Rayyan A."/>
            <person name="Meyer T.E."/>
            <person name="Kyndt J.A."/>
        </authorList>
    </citation>
    <scope>NUCLEOTIDE SEQUENCE [LARGE SCALE GENOMIC DNA]</scope>
    <source>
        <strain evidence="8 9">FY</strain>
    </source>
</reference>
<dbReference type="SMART" id="SM00155">
    <property type="entry name" value="PLDc"/>
    <property type="match status" value="2"/>
</dbReference>
<feature type="transmembrane region" description="Helical" evidence="6">
    <location>
        <begin position="6"/>
        <end position="27"/>
    </location>
</feature>
<dbReference type="AlphaFoldDB" id="A0AAX1UGN4"/>
<dbReference type="Gene3D" id="3.30.870.10">
    <property type="entry name" value="Endonuclease Chain A"/>
    <property type="match status" value="2"/>
</dbReference>
<dbReference type="GO" id="GO:0005576">
    <property type="term" value="C:extracellular region"/>
    <property type="evidence" value="ECO:0007669"/>
    <property type="project" value="UniProtKB-SubCell"/>
</dbReference>
<evidence type="ECO:0000256" key="2">
    <source>
        <dbReference type="ARBA" id="ARBA00004613"/>
    </source>
</evidence>
<keyword evidence="4" id="KW-0964">Secreted</keyword>
<keyword evidence="6" id="KW-1133">Transmembrane helix</keyword>
<dbReference type="InterPro" id="IPR025202">
    <property type="entry name" value="PLD-like_dom"/>
</dbReference>
<keyword evidence="6" id="KW-0812">Transmembrane</keyword>
<comment type="subcellular location">
    <subcellularLocation>
        <location evidence="2">Secreted</location>
    </subcellularLocation>
</comment>
<evidence type="ECO:0000313" key="8">
    <source>
        <dbReference type="EMBL" id="RHZ92038.1"/>
    </source>
</evidence>
<dbReference type="RefSeq" id="WP_119001032.1">
    <property type="nucleotide sequence ID" value="NZ_QWGP01000027.1"/>
</dbReference>
<dbReference type="GO" id="GO:0030572">
    <property type="term" value="F:phosphatidyltransferase activity"/>
    <property type="evidence" value="ECO:0007669"/>
    <property type="project" value="UniProtKB-ARBA"/>
</dbReference>
<proteinExistence type="predicted"/>
<name>A0AAX1UGN4_CERSP</name>
<dbReference type="PROSITE" id="PS50035">
    <property type="entry name" value="PLD"/>
    <property type="match status" value="2"/>
</dbReference>
<accession>A0AAX1UGN4</accession>
<dbReference type="InterPro" id="IPR001736">
    <property type="entry name" value="PLipase_D/transphosphatidylase"/>
</dbReference>
<comment type="caution">
    <text evidence="8">The sequence shown here is derived from an EMBL/GenBank/DDBJ whole genome shotgun (WGS) entry which is preliminary data.</text>
</comment>
<organism evidence="8 9">
    <name type="scientific">Cereibacter sphaeroides</name>
    <name type="common">Rhodobacter sphaeroides</name>
    <dbReference type="NCBI Taxonomy" id="1063"/>
    <lineage>
        <taxon>Bacteria</taxon>
        <taxon>Pseudomonadati</taxon>
        <taxon>Pseudomonadota</taxon>
        <taxon>Alphaproteobacteria</taxon>
        <taxon>Rhodobacterales</taxon>
        <taxon>Paracoccaceae</taxon>
        <taxon>Cereibacter</taxon>
    </lineage>
</organism>
<dbReference type="Proteomes" id="UP000266305">
    <property type="component" value="Unassembled WGS sequence"/>
</dbReference>
<dbReference type="SUPFAM" id="SSF56024">
    <property type="entry name" value="Phospholipase D/nuclease"/>
    <property type="match status" value="2"/>
</dbReference>
<evidence type="ECO:0000256" key="5">
    <source>
        <dbReference type="ARBA" id="ARBA00029594"/>
    </source>
</evidence>
<feature type="domain" description="PLD phosphodiesterase" evidence="7">
    <location>
        <begin position="407"/>
        <end position="434"/>
    </location>
</feature>
<gene>
    <name evidence="8" type="ORF">D1114_18495</name>
</gene>